<feature type="domain" description="ADP ribosyltransferase" evidence="2">
    <location>
        <begin position="634"/>
        <end position="841"/>
    </location>
</feature>
<dbReference type="InterPro" id="IPR003540">
    <property type="entry name" value="ADP-ribosyltransferase"/>
</dbReference>
<evidence type="ECO:0000313" key="4">
    <source>
        <dbReference type="EMBL" id="DAD95489.1"/>
    </source>
</evidence>
<evidence type="ECO:0000256" key="1">
    <source>
        <dbReference type="SAM" id="Coils"/>
    </source>
</evidence>
<name>A0A8S5NLC2_9CAUD</name>
<evidence type="ECO:0000259" key="3">
    <source>
        <dbReference type="Pfam" id="PF04233"/>
    </source>
</evidence>
<accession>A0A8S5NLC2</accession>
<evidence type="ECO:0000259" key="2">
    <source>
        <dbReference type="Pfam" id="PF03496"/>
    </source>
</evidence>
<dbReference type="Gene3D" id="3.90.176.10">
    <property type="entry name" value="Toxin ADP-ribosyltransferase, Chain A, domain 1"/>
    <property type="match status" value="1"/>
</dbReference>
<proteinExistence type="predicted"/>
<dbReference type="Pfam" id="PF03496">
    <property type="entry name" value="ADPrib_exo_Tox"/>
    <property type="match status" value="1"/>
</dbReference>
<dbReference type="GO" id="GO:0005576">
    <property type="term" value="C:extracellular region"/>
    <property type="evidence" value="ECO:0007669"/>
    <property type="project" value="InterPro"/>
</dbReference>
<dbReference type="Pfam" id="PF04233">
    <property type="entry name" value="Phage_Mu_F"/>
    <property type="match status" value="1"/>
</dbReference>
<sequence length="871" mass="96039">MAKIHSVFEIGILEAGGGYKYVTSAGYASHAIYPDILKAQKAALEFGGYELIEDDTPADSTVTKTQHFDGFQIDTYSDGTYGYMTDGGKHKEGYKSKDGAKNAAMKLAATEPKGPQVLKSEDKGGYVVDTFTDGTYGYLMPDGTFKNGYKSKDGAGKAGKKLATKAAKAQEDTQAKLLEKQAQELQEKLQLTYADAIDGMTSRIEASLKEFAADDAKWQADVAAGKKDAKAYAAWRKDQALHNDQLKALKKALTQDLTAADKMAMAYVNQVPAGVYAEGMNFATYEIEHGAKANTSFTLYNKNTVMELVANEPDLLPQAAFDKAKDKAWNSRHVTSAVTQAVLQGQTVPQLAASIAGIAAMDQRAAMKAARTAITSAHSLGKLKGYERAADMGIDVKKQWLAALDSRTRGSHRHLDGEMVELDAEFSNGLKYPGDPDGPAPEVYNCRCTLVPVIGDVEYDEVERANKLGGMSYEEWKAEKLTKEQKLANSLDGQLKDVDNEIDVLKEIMKSSDKTYSGIWKDPVTLADWDAKKDAIPKKFEYFEEQAAKAMEAGNDATLVKWQTLIDDTEDFDKQGQAYKAHVDKMSALKLKRQSIHKQMVDLGLVEDSAFSEERKANAWRFTSPKEADEHFRSVSGKAWREATAAERKSIYGYTASSGAWNRPLSGFRKPYSASGTGWEKKFYKGPGDVWIDYEGKGSAIRNMTSLIEKSTYDHDAWVVRGCDYNAMESFFGTSASELEGMSTDELKSLVGVSNRIQSFVSTGAVAGKGFHRPVAMEIFCPAGSEMMYAEPFSAYSGATNYDDWDGKKKQNYFGSKFEMILQRGGYYTATDVYKGDDGKMHVVLELHPEQGYDKFQQDPKEWTGSKSKYK</sequence>
<dbReference type="EMBL" id="BK015193">
    <property type="protein sequence ID" value="DAD95489.1"/>
    <property type="molecule type" value="Genomic_DNA"/>
</dbReference>
<organism evidence="4">
    <name type="scientific">Siphoviridae sp. ctFbs2</name>
    <dbReference type="NCBI Taxonomy" id="2826213"/>
    <lineage>
        <taxon>Viruses</taxon>
        <taxon>Duplodnaviria</taxon>
        <taxon>Heunggongvirae</taxon>
        <taxon>Uroviricota</taxon>
        <taxon>Caudoviricetes</taxon>
    </lineage>
</organism>
<feature type="domain" description="Phage head morphogenesis" evidence="3">
    <location>
        <begin position="333"/>
        <end position="450"/>
    </location>
</feature>
<reference evidence="4" key="1">
    <citation type="journal article" date="2021" name="Proc. Natl. Acad. Sci. U.S.A.">
        <title>A Catalog of Tens of Thousands of Viruses from Human Metagenomes Reveals Hidden Associations with Chronic Diseases.</title>
        <authorList>
            <person name="Tisza M.J."/>
            <person name="Buck C.B."/>
        </authorList>
    </citation>
    <scope>NUCLEOTIDE SEQUENCE</scope>
    <source>
        <strain evidence="4">CtFbs2</strain>
    </source>
</reference>
<dbReference type="InterPro" id="IPR006528">
    <property type="entry name" value="Phage_head_morphogenesis_dom"/>
</dbReference>
<feature type="coiled-coil region" evidence="1">
    <location>
        <begin position="168"/>
        <end position="195"/>
    </location>
</feature>
<keyword evidence="1" id="KW-0175">Coiled coil</keyword>
<dbReference type="SUPFAM" id="SSF56399">
    <property type="entry name" value="ADP-ribosylation"/>
    <property type="match status" value="1"/>
</dbReference>
<protein>
    <submittedName>
        <fullName evidence="4">Minor capsid protein</fullName>
    </submittedName>
</protein>